<dbReference type="InterPro" id="IPR020809">
    <property type="entry name" value="Enolase_CS"/>
</dbReference>
<dbReference type="GO" id="GO:0004634">
    <property type="term" value="F:phosphopyruvate hydratase activity"/>
    <property type="evidence" value="ECO:0007669"/>
    <property type="project" value="UniProtKB-UniRule"/>
</dbReference>
<feature type="binding site" evidence="12 15">
    <location>
        <position position="246"/>
    </location>
    <ligand>
        <name>Mg(2+)</name>
        <dbReference type="ChEBI" id="CHEBI:18420"/>
    </ligand>
</feature>
<keyword evidence="10 12" id="KW-0456">Lyase</keyword>
<dbReference type="Pfam" id="PF00113">
    <property type="entry name" value="Enolase_C"/>
    <property type="match status" value="1"/>
</dbReference>
<dbReference type="InterPro" id="IPR020810">
    <property type="entry name" value="Enolase_C"/>
</dbReference>
<dbReference type="SMART" id="SM01192">
    <property type="entry name" value="Enolase_C"/>
    <property type="match status" value="1"/>
</dbReference>
<dbReference type="InterPro" id="IPR029017">
    <property type="entry name" value="Enolase-like_N"/>
</dbReference>
<reference evidence="18 19" key="1">
    <citation type="journal article" date="2012" name="J. Bacteriol.">
        <title>Genome Sequence of Gallaecimonas xiamenensis Type Strain 3-C-1.</title>
        <authorList>
            <person name="Lai Q."/>
            <person name="Wang L."/>
            <person name="Wang W."/>
            <person name="Shao Z."/>
        </authorList>
    </citation>
    <scope>NUCLEOTIDE SEQUENCE [LARGE SCALE GENOMIC DNA]</scope>
    <source>
        <strain evidence="18 19">3-C-1</strain>
    </source>
</reference>
<organism evidence="18 19">
    <name type="scientific">Gallaecimonas xiamenensis 3-C-1</name>
    <dbReference type="NCBI Taxonomy" id="745411"/>
    <lineage>
        <taxon>Bacteria</taxon>
        <taxon>Pseudomonadati</taxon>
        <taxon>Pseudomonadota</taxon>
        <taxon>Gammaproteobacteria</taxon>
        <taxon>Enterobacterales</taxon>
        <taxon>Gallaecimonadaceae</taxon>
        <taxon>Gallaecimonas</taxon>
    </lineage>
</organism>
<feature type="binding site" evidence="14">
    <location>
        <position position="168"/>
    </location>
    <ligand>
        <name>substrate</name>
    </ligand>
</feature>
<dbReference type="Proteomes" id="UP000006755">
    <property type="component" value="Unassembled WGS sequence"/>
</dbReference>
<dbReference type="PATRIC" id="fig|745411.4.peg.2364"/>
<comment type="function">
    <text evidence="11 12">Catalyzes the reversible conversion of 2-phosphoglycerate (2-PG) into phosphoenolpyruvate (PEP). It is essential for the degradation of carbohydrates via glycolysis.</text>
</comment>
<accession>K2JMJ2</accession>
<dbReference type="NCBIfam" id="TIGR01060">
    <property type="entry name" value="eno"/>
    <property type="match status" value="1"/>
</dbReference>
<evidence type="ECO:0000256" key="3">
    <source>
        <dbReference type="ARBA" id="ARBA00012058"/>
    </source>
</evidence>
<dbReference type="InterPro" id="IPR036849">
    <property type="entry name" value="Enolase-like_C_sf"/>
</dbReference>
<dbReference type="SMART" id="SM01193">
    <property type="entry name" value="Enolase_N"/>
    <property type="match status" value="1"/>
</dbReference>
<keyword evidence="6 12" id="KW-0964">Secreted</keyword>
<dbReference type="Pfam" id="PF03952">
    <property type="entry name" value="Enolase_N"/>
    <property type="match status" value="1"/>
</dbReference>
<feature type="binding site" evidence="12">
    <location>
        <position position="370"/>
    </location>
    <ligand>
        <name>(2R)-2-phosphoglycerate</name>
        <dbReference type="ChEBI" id="CHEBI:58289"/>
    </ligand>
</feature>
<evidence type="ECO:0000256" key="2">
    <source>
        <dbReference type="ARBA" id="ARBA00009604"/>
    </source>
</evidence>
<feature type="binding site" evidence="12">
    <location>
        <position position="392"/>
    </location>
    <ligand>
        <name>(2R)-2-phosphoglycerate</name>
        <dbReference type="ChEBI" id="CHEBI:58289"/>
    </ligand>
</feature>
<feature type="domain" description="Enolase C-terminal TIM barrel" evidence="16">
    <location>
        <begin position="143"/>
        <end position="429"/>
    </location>
</feature>
<comment type="similarity">
    <text evidence="2 12">Belongs to the enolase family.</text>
</comment>
<dbReference type="GO" id="GO:0000015">
    <property type="term" value="C:phosphopyruvate hydratase complex"/>
    <property type="evidence" value="ECO:0007669"/>
    <property type="project" value="InterPro"/>
</dbReference>
<dbReference type="Gene3D" id="3.30.390.10">
    <property type="entry name" value="Enolase-like, N-terminal domain"/>
    <property type="match status" value="1"/>
</dbReference>
<protein>
    <recommendedName>
        <fullName evidence="4 12">Enolase</fullName>
        <ecNumber evidence="3 12">4.2.1.11</ecNumber>
    </recommendedName>
    <alternativeName>
        <fullName evidence="12">2-phospho-D-glycerate hydro-lyase</fullName>
    </alternativeName>
    <alternativeName>
        <fullName evidence="12">2-phosphoglycerate dehydratase</fullName>
    </alternativeName>
</protein>
<evidence type="ECO:0000259" key="17">
    <source>
        <dbReference type="SMART" id="SM01193"/>
    </source>
</evidence>
<keyword evidence="19" id="KW-1185">Reference proteome</keyword>
<name>K2JMJ2_9GAMM</name>
<evidence type="ECO:0000313" key="19">
    <source>
        <dbReference type="Proteomes" id="UP000006755"/>
    </source>
</evidence>
<evidence type="ECO:0000256" key="8">
    <source>
        <dbReference type="ARBA" id="ARBA00022842"/>
    </source>
</evidence>
<comment type="pathway">
    <text evidence="1 12">Carbohydrate degradation; glycolysis; pyruvate from D-glyceraldehyde 3-phosphate: step 4/5.</text>
</comment>
<dbReference type="STRING" id="745411.B3C1_12009"/>
<dbReference type="UniPathway" id="UPA00109">
    <property type="reaction ID" value="UER00187"/>
</dbReference>
<proteinExistence type="inferred from homology"/>
<dbReference type="SFLD" id="SFLDG00178">
    <property type="entry name" value="enolase"/>
    <property type="match status" value="1"/>
</dbReference>
<comment type="cofactor">
    <cofactor evidence="12">
        <name>Mg(2+)</name>
        <dbReference type="ChEBI" id="CHEBI:18420"/>
    </cofactor>
    <text evidence="12">Binds a second Mg(2+) ion via substrate during catalysis.</text>
</comment>
<keyword evidence="9 12" id="KW-0324">Glycolysis</keyword>
<dbReference type="RefSeq" id="WP_008485106.1">
    <property type="nucleotide sequence ID" value="NZ_AMRI01000016.1"/>
</dbReference>
<feature type="domain" description="Enolase N-terminal" evidence="17">
    <location>
        <begin position="4"/>
        <end position="134"/>
    </location>
</feature>
<dbReference type="Gene3D" id="3.20.20.120">
    <property type="entry name" value="Enolase-like C-terminal domain"/>
    <property type="match status" value="1"/>
</dbReference>
<feature type="binding site" evidence="12">
    <location>
        <position position="371"/>
    </location>
    <ligand>
        <name>(2R)-2-phosphoglycerate</name>
        <dbReference type="ChEBI" id="CHEBI:58289"/>
    </ligand>
</feature>
<dbReference type="SFLD" id="SFLDF00002">
    <property type="entry name" value="enolase"/>
    <property type="match status" value="1"/>
</dbReference>
<dbReference type="AlphaFoldDB" id="K2JMJ2"/>
<evidence type="ECO:0000256" key="9">
    <source>
        <dbReference type="ARBA" id="ARBA00023152"/>
    </source>
</evidence>
<dbReference type="InterPro" id="IPR020811">
    <property type="entry name" value="Enolase_N"/>
</dbReference>
<dbReference type="SUPFAM" id="SSF51604">
    <property type="entry name" value="Enolase C-terminal domain-like"/>
    <property type="match status" value="1"/>
</dbReference>
<dbReference type="PANTHER" id="PTHR11902:SF1">
    <property type="entry name" value="ENOLASE"/>
    <property type="match status" value="1"/>
</dbReference>
<feature type="binding site" evidence="14">
    <location>
        <position position="159"/>
    </location>
    <ligand>
        <name>substrate</name>
    </ligand>
</feature>
<feature type="active site" description="Proton acceptor" evidence="12 13">
    <location>
        <position position="341"/>
    </location>
</feature>
<feature type="binding site" evidence="14">
    <location>
        <position position="289"/>
    </location>
    <ligand>
        <name>substrate</name>
    </ligand>
</feature>
<dbReference type="PANTHER" id="PTHR11902">
    <property type="entry name" value="ENOLASE"/>
    <property type="match status" value="1"/>
</dbReference>
<sequence length="431" mass="45321">MTTIANIIGREVLDSRGNPTVEAEVHLADGTVALACAPSGASTGTREALELRDGDKSRYLGKGVLTAVANINGPIKAALVGKSALDQKAIDTAMIELDGTENKAKLGANAILAVSLANAKAAAASQKKPLYVWIAELNGTPGVYSMPVPMMNILNGGEHADNNVDIQEFMVQPVSAPSFREGLRMGAEIFHSLKKVLQKQGLSTAVGDEGGFAPNLKSNADALAVIKQAVADAGYELGKDVTLALDCAASEFYKDGQYVLAGEDKSFSSEGFADYLAELANQYPIVSIEDGLDESDWAGWKVLTDKLGAKVQLVGDDLFVTNTKILKEGIDKGIGNSILIKFNQIGSLTETLEAIAMAKAAGYTAVISHRSGETEDATIADLAVGTAAGQIKTGSLCRSDRVAKYNQLLRIEEQLADKAVYRGLSEIKGQG</sequence>
<evidence type="ECO:0000256" key="5">
    <source>
        <dbReference type="ARBA" id="ARBA00022490"/>
    </source>
</evidence>
<comment type="subcellular location">
    <subcellularLocation>
        <location evidence="12">Cytoplasm</location>
    </subcellularLocation>
    <subcellularLocation>
        <location evidence="12">Secreted</location>
    </subcellularLocation>
    <subcellularLocation>
        <location evidence="12">Cell surface</location>
    </subcellularLocation>
    <text evidence="12">Fractions of enolase are present in both the cytoplasm and on the cell surface.</text>
</comment>
<evidence type="ECO:0000256" key="15">
    <source>
        <dbReference type="PIRSR" id="PIRSR001400-3"/>
    </source>
</evidence>
<keyword evidence="8 12" id="KW-0460">Magnesium</keyword>
<comment type="catalytic activity">
    <reaction evidence="12">
        <text>(2R)-2-phosphoglycerate = phosphoenolpyruvate + H2O</text>
        <dbReference type="Rhea" id="RHEA:10164"/>
        <dbReference type="ChEBI" id="CHEBI:15377"/>
        <dbReference type="ChEBI" id="CHEBI:58289"/>
        <dbReference type="ChEBI" id="CHEBI:58702"/>
        <dbReference type="EC" id="4.2.1.11"/>
    </reaction>
</comment>
<evidence type="ECO:0000313" key="18">
    <source>
        <dbReference type="EMBL" id="EKE71659.1"/>
    </source>
</evidence>
<dbReference type="FunFam" id="3.20.20.120:FF:000001">
    <property type="entry name" value="Enolase"/>
    <property type="match status" value="1"/>
</dbReference>
<feature type="binding site" evidence="12 15">
    <location>
        <position position="289"/>
    </location>
    <ligand>
        <name>Mg(2+)</name>
        <dbReference type="ChEBI" id="CHEBI:18420"/>
    </ligand>
</feature>
<dbReference type="InterPro" id="IPR000941">
    <property type="entry name" value="Enolase"/>
</dbReference>
<dbReference type="PRINTS" id="PR00148">
    <property type="entry name" value="ENOLASE"/>
</dbReference>
<dbReference type="PROSITE" id="PS00164">
    <property type="entry name" value="ENOLASE"/>
    <property type="match status" value="1"/>
</dbReference>
<evidence type="ECO:0000256" key="14">
    <source>
        <dbReference type="PIRSR" id="PIRSR001400-2"/>
    </source>
</evidence>
<dbReference type="EC" id="4.2.1.11" evidence="3 12"/>
<comment type="caution">
    <text evidence="18">The sequence shown here is derived from an EMBL/GenBank/DDBJ whole genome shotgun (WGS) entry which is preliminary data.</text>
</comment>
<evidence type="ECO:0000256" key="1">
    <source>
        <dbReference type="ARBA" id="ARBA00005031"/>
    </source>
</evidence>
<dbReference type="GO" id="GO:0006096">
    <property type="term" value="P:glycolytic process"/>
    <property type="evidence" value="ECO:0007669"/>
    <property type="project" value="UniProtKB-UniRule"/>
</dbReference>
<evidence type="ECO:0000256" key="10">
    <source>
        <dbReference type="ARBA" id="ARBA00023239"/>
    </source>
</evidence>
<keyword evidence="5 12" id="KW-0963">Cytoplasm</keyword>
<feature type="binding site" evidence="12 15">
    <location>
        <position position="316"/>
    </location>
    <ligand>
        <name>Mg(2+)</name>
        <dbReference type="ChEBI" id="CHEBI:18420"/>
    </ligand>
</feature>
<dbReference type="GO" id="GO:0009986">
    <property type="term" value="C:cell surface"/>
    <property type="evidence" value="ECO:0007669"/>
    <property type="project" value="UniProtKB-SubCell"/>
</dbReference>
<comment type="subunit">
    <text evidence="12">Component of the RNA degradosome, a multiprotein complex involved in RNA processing and mRNA degradation.</text>
</comment>
<evidence type="ECO:0000256" key="6">
    <source>
        <dbReference type="ARBA" id="ARBA00022525"/>
    </source>
</evidence>
<dbReference type="CDD" id="cd03313">
    <property type="entry name" value="enolase"/>
    <property type="match status" value="1"/>
</dbReference>
<dbReference type="GO" id="GO:0005576">
    <property type="term" value="C:extracellular region"/>
    <property type="evidence" value="ECO:0007669"/>
    <property type="project" value="UniProtKB-SubCell"/>
</dbReference>
<dbReference type="FunFam" id="3.30.390.10:FF:000001">
    <property type="entry name" value="Enolase"/>
    <property type="match status" value="1"/>
</dbReference>
<dbReference type="OrthoDB" id="9804716at2"/>
<dbReference type="GO" id="GO:0000287">
    <property type="term" value="F:magnesium ion binding"/>
    <property type="evidence" value="ECO:0007669"/>
    <property type="project" value="UniProtKB-UniRule"/>
</dbReference>
<dbReference type="EMBL" id="AMRI01000016">
    <property type="protein sequence ID" value="EKE71659.1"/>
    <property type="molecule type" value="Genomic_DNA"/>
</dbReference>
<evidence type="ECO:0000256" key="12">
    <source>
        <dbReference type="HAMAP-Rule" id="MF_00318"/>
    </source>
</evidence>
<dbReference type="SUPFAM" id="SSF54826">
    <property type="entry name" value="Enolase N-terminal domain-like"/>
    <property type="match status" value="1"/>
</dbReference>
<dbReference type="eggNOG" id="COG0148">
    <property type="taxonomic scope" value="Bacteria"/>
</dbReference>
<evidence type="ECO:0000256" key="4">
    <source>
        <dbReference type="ARBA" id="ARBA00017068"/>
    </source>
</evidence>
<evidence type="ECO:0000256" key="13">
    <source>
        <dbReference type="PIRSR" id="PIRSR001400-1"/>
    </source>
</evidence>
<feature type="binding site" evidence="14">
    <location>
        <position position="392"/>
    </location>
    <ligand>
        <name>substrate</name>
    </ligand>
</feature>
<comment type="cofactor">
    <cofactor evidence="15">
        <name>Mg(2+)</name>
        <dbReference type="ChEBI" id="CHEBI:18420"/>
    </cofactor>
    <text evidence="15">Mg(2+) is required for catalysis and for stabilizing the dimer.</text>
</comment>
<feature type="binding site" evidence="14">
    <location>
        <position position="316"/>
    </location>
    <ligand>
        <name>substrate</name>
    </ligand>
</feature>
<evidence type="ECO:0000256" key="7">
    <source>
        <dbReference type="ARBA" id="ARBA00022723"/>
    </source>
</evidence>
<feature type="binding site" evidence="14">
    <location>
        <begin position="368"/>
        <end position="371"/>
    </location>
    <ligand>
        <name>substrate</name>
    </ligand>
</feature>
<dbReference type="PIRSF" id="PIRSF001400">
    <property type="entry name" value="Enolase"/>
    <property type="match status" value="1"/>
</dbReference>
<gene>
    <name evidence="12 18" type="primary">eno</name>
    <name evidence="18" type="ORF">B3C1_12009</name>
</gene>
<evidence type="ECO:0000259" key="16">
    <source>
        <dbReference type="SMART" id="SM01192"/>
    </source>
</evidence>
<dbReference type="SFLD" id="SFLDS00001">
    <property type="entry name" value="Enolase"/>
    <property type="match status" value="1"/>
</dbReference>
<feature type="binding site" evidence="12">
    <location>
        <position position="341"/>
    </location>
    <ligand>
        <name>(2R)-2-phosphoglycerate</name>
        <dbReference type="ChEBI" id="CHEBI:58289"/>
    </ligand>
</feature>
<keyword evidence="7 12" id="KW-0479">Metal-binding</keyword>
<dbReference type="HAMAP" id="MF_00318">
    <property type="entry name" value="Enolase"/>
    <property type="match status" value="1"/>
</dbReference>
<feature type="active site" description="Proton donor" evidence="12 13">
    <location>
        <position position="209"/>
    </location>
</feature>
<feature type="binding site" evidence="12">
    <location>
        <position position="167"/>
    </location>
    <ligand>
        <name>(2R)-2-phosphoglycerate</name>
        <dbReference type="ChEBI" id="CHEBI:58289"/>
    </ligand>
</feature>
<evidence type="ECO:0000256" key="11">
    <source>
        <dbReference type="ARBA" id="ARBA00045763"/>
    </source>
</evidence>